<reference evidence="6" key="1">
    <citation type="submission" date="2023-09" db="UniProtKB">
        <authorList>
            <consortium name="Ensembl"/>
        </authorList>
    </citation>
    <scope>IDENTIFICATION</scope>
</reference>
<accession>A0A8C0WJM5</accession>
<protein>
    <recommendedName>
        <fullName evidence="7">Tetraspanin-15</fullName>
    </recommendedName>
</protein>
<name>A0A8C0WJM5_CASCN</name>
<organism evidence="6">
    <name type="scientific">Castor canadensis</name>
    <name type="common">American beaver</name>
    <dbReference type="NCBI Taxonomy" id="51338"/>
    <lineage>
        <taxon>Eukaryota</taxon>
        <taxon>Metazoa</taxon>
        <taxon>Chordata</taxon>
        <taxon>Craniata</taxon>
        <taxon>Vertebrata</taxon>
        <taxon>Euteleostomi</taxon>
        <taxon>Mammalia</taxon>
        <taxon>Eutheria</taxon>
        <taxon>Euarchontoglires</taxon>
        <taxon>Glires</taxon>
        <taxon>Rodentia</taxon>
        <taxon>Castorimorpha</taxon>
        <taxon>Castoridae</taxon>
        <taxon>Castor</taxon>
    </lineage>
</organism>
<evidence type="ECO:0000256" key="5">
    <source>
        <dbReference type="SAM" id="Phobius"/>
    </source>
</evidence>
<evidence type="ECO:0000313" key="6">
    <source>
        <dbReference type="Ensembl" id="ENSCCNP00000012317.1"/>
    </source>
</evidence>
<evidence type="ECO:0008006" key="7">
    <source>
        <dbReference type="Google" id="ProtNLM"/>
    </source>
</evidence>
<evidence type="ECO:0000256" key="2">
    <source>
        <dbReference type="ARBA" id="ARBA00022692"/>
    </source>
</evidence>
<dbReference type="SUPFAM" id="SSF48652">
    <property type="entry name" value="Tetraspanin"/>
    <property type="match status" value="1"/>
</dbReference>
<dbReference type="Ensembl" id="ENSCCNT00000016150.1">
    <property type="protein sequence ID" value="ENSCCNP00000012317.1"/>
    <property type="gene ID" value="ENSCCNG00000012773.1"/>
</dbReference>
<comment type="subcellular location">
    <subcellularLocation>
        <location evidence="1">Membrane</location>
        <topology evidence="1">Multi-pass membrane protein</topology>
    </subcellularLocation>
</comment>
<evidence type="ECO:0000256" key="4">
    <source>
        <dbReference type="ARBA" id="ARBA00023136"/>
    </source>
</evidence>
<dbReference type="InterPro" id="IPR018499">
    <property type="entry name" value="Tetraspanin/Peripherin"/>
</dbReference>
<keyword evidence="3 5" id="KW-1133">Transmembrane helix</keyword>
<keyword evidence="4 5" id="KW-0472">Membrane</keyword>
<dbReference type="InterPro" id="IPR008952">
    <property type="entry name" value="Tetraspanin_EC2_sf"/>
</dbReference>
<sequence>MVITLLATFGCSVTCQVSSCILKLYAMFLTLIFLVKLITAIIGFLFRHDIKNIFINNYEKALNNITLEEITGSMQPTTHKMCCCCGVTNYRDITQKQDFSRVLERFCKLEDCLPLRDAGKVNNEGCFIKLIGIFLAYSLSYHKK</sequence>
<keyword evidence="2 5" id="KW-0812">Transmembrane</keyword>
<feature type="transmembrane region" description="Helical" evidence="5">
    <location>
        <begin position="25"/>
        <end position="46"/>
    </location>
</feature>
<dbReference type="AlphaFoldDB" id="A0A8C0WJM5"/>
<dbReference type="GO" id="GO:0016020">
    <property type="term" value="C:membrane"/>
    <property type="evidence" value="ECO:0007669"/>
    <property type="project" value="UniProtKB-SubCell"/>
</dbReference>
<proteinExistence type="predicted"/>
<evidence type="ECO:0000256" key="1">
    <source>
        <dbReference type="ARBA" id="ARBA00004141"/>
    </source>
</evidence>
<evidence type="ECO:0000256" key="3">
    <source>
        <dbReference type="ARBA" id="ARBA00022989"/>
    </source>
</evidence>
<dbReference type="Pfam" id="PF00335">
    <property type="entry name" value="Tetraspanin"/>
    <property type="match status" value="1"/>
</dbReference>